<proteinExistence type="predicted"/>
<keyword evidence="1" id="KW-0813">Transport</keyword>
<dbReference type="GO" id="GO:0016887">
    <property type="term" value="F:ATP hydrolysis activity"/>
    <property type="evidence" value="ECO:0007669"/>
    <property type="project" value="InterPro"/>
</dbReference>
<dbReference type="SUPFAM" id="SSF52540">
    <property type="entry name" value="P-loop containing nucleoside triphosphate hydrolases"/>
    <property type="match status" value="1"/>
</dbReference>
<evidence type="ECO:0000313" key="5">
    <source>
        <dbReference type="EMBL" id="CAB4588353.1"/>
    </source>
</evidence>
<dbReference type="GO" id="GO:0005524">
    <property type="term" value="F:ATP binding"/>
    <property type="evidence" value="ECO:0007669"/>
    <property type="project" value="UniProtKB-KW"/>
</dbReference>
<organism evidence="5">
    <name type="scientific">freshwater metagenome</name>
    <dbReference type="NCBI Taxonomy" id="449393"/>
    <lineage>
        <taxon>unclassified sequences</taxon>
        <taxon>metagenomes</taxon>
        <taxon>ecological metagenomes</taxon>
    </lineage>
</organism>
<feature type="domain" description="ATPase AAA-type core" evidence="4">
    <location>
        <begin position="40"/>
        <end position="102"/>
    </location>
</feature>
<keyword evidence="2" id="KW-0547">Nucleotide-binding</keyword>
<dbReference type="InterPro" id="IPR051782">
    <property type="entry name" value="ABC_Transporter_VariousFunc"/>
</dbReference>
<accession>A0A6J6FN16</accession>
<dbReference type="PANTHER" id="PTHR42939:SF1">
    <property type="entry name" value="ABC TRANSPORTER ATP-BINDING PROTEIN ALBC-RELATED"/>
    <property type="match status" value="1"/>
</dbReference>
<name>A0A6J6FN16_9ZZZZ</name>
<dbReference type="AlphaFoldDB" id="A0A6J6FN16"/>
<gene>
    <name evidence="5" type="ORF">UFOPK1722_01503</name>
</gene>
<dbReference type="Gene3D" id="3.40.50.300">
    <property type="entry name" value="P-loop containing nucleotide triphosphate hydrolases"/>
    <property type="match status" value="1"/>
</dbReference>
<dbReference type="Pfam" id="PF13304">
    <property type="entry name" value="AAA_21"/>
    <property type="match status" value="1"/>
</dbReference>
<evidence type="ECO:0000256" key="3">
    <source>
        <dbReference type="ARBA" id="ARBA00022840"/>
    </source>
</evidence>
<reference evidence="5" key="1">
    <citation type="submission" date="2020-05" db="EMBL/GenBank/DDBJ databases">
        <authorList>
            <person name="Chiriac C."/>
            <person name="Salcher M."/>
            <person name="Ghai R."/>
            <person name="Kavagutti S V."/>
        </authorList>
    </citation>
    <scope>NUCLEOTIDE SEQUENCE</scope>
</reference>
<evidence type="ECO:0000256" key="1">
    <source>
        <dbReference type="ARBA" id="ARBA00022448"/>
    </source>
</evidence>
<evidence type="ECO:0000259" key="4">
    <source>
        <dbReference type="Pfam" id="PF13304"/>
    </source>
</evidence>
<dbReference type="EMBL" id="CAEZTS010000155">
    <property type="protein sequence ID" value="CAB4588353.1"/>
    <property type="molecule type" value="Genomic_DNA"/>
</dbReference>
<dbReference type="InterPro" id="IPR027417">
    <property type="entry name" value="P-loop_NTPase"/>
</dbReference>
<dbReference type="InterPro" id="IPR003959">
    <property type="entry name" value="ATPase_AAA_core"/>
</dbReference>
<protein>
    <submittedName>
        <fullName evidence="5">Unannotated protein</fullName>
    </submittedName>
</protein>
<dbReference type="PANTHER" id="PTHR42939">
    <property type="entry name" value="ABC TRANSPORTER ATP-BINDING PROTEIN ALBC-RELATED"/>
    <property type="match status" value="1"/>
</dbReference>
<evidence type="ECO:0000256" key="2">
    <source>
        <dbReference type="ARBA" id="ARBA00022741"/>
    </source>
</evidence>
<keyword evidence="3" id="KW-0067">ATP-binding</keyword>
<sequence>MWEHLEYTARLHGRSDWEQRAADLLGQLGIYERADDLPTRFSRGLKQKAAIAMAFIRPFDLMLVDEPFVGLDAEGKEALLELFDEASSGGAALLVATHELGFVTTTQRTIALRDGALIFDGPSTQAEARGLVAVEGAAETES</sequence>